<proteinExistence type="predicted"/>
<feature type="coiled-coil region" evidence="1">
    <location>
        <begin position="68"/>
        <end position="95"/>
    </location>
</feature>
<sequence length="229" mass="25911">MIRRPILFASSFRGFRRSFSTSPLVSNYSLSWDQHMEAIREVGRSHAASHAALIDKLNSRLATTNIEWKQDQKLISNLEREVADLKKENAKIQGNFTIRTALEIIADLYHNRLPNPMGRKGVQTVLDMIVNGHFDHQNSITYATAQNVALKSISPSGNFEKKLVTSAASKIYHELSKHLHGVEVDPIVLQEKDFTRAEAIAIFSFLHFSTTSNLHMKYLDTKGRLVHSV</sequence>
<accession>A0A9W9DGY1</accession>
<evidence type="ECO:0000313" key="3">
    <source>
        <dbReference type="Proteomes" id="UP001150238"/>
    </source>
</evidence>
<gene>
    <name evidence="2" type="ORF">C8J55DRAFT_608378</name>
</gene>
<keyword evidence="1" id="KW-0175">Coiled coil</keyword>
<evidence type="ECO:0000313" key="2">
    <source>
        <dbReference type="EMBL" id="KAJ4469999.1"/>
    </source>
</evidence>
<reference evidence="2" key="1">
    <citation type="submission" date="2022-08" db="EMBL/GenBank/DDBJ databases">
        <authorList>
            <consortium name="DOE Joint Genome Institute"/>
            <person name="Min B."/>
            <person name="Riley R."/>
            <person name="Sierra-Patev S."/>
            <person name="Naranjo-Ortiz M."/>
            <person name="Looney B."/>
            <person name="Konkel Z."/>
            <person name="Slot J.C."/>
            <person name="Sakamoto Y."/>
            <person name="Steenwyk J.L."/>
            <person name="Rokas A."/>
            <person name="Carro J."/>
            <person name="Camarero S."/>
            <person name="Ferreira P."/>
            <person name="Molpeceres G."/>
            <person name="Ruiz-Duenas F.J."/>
            <person name="Serrano A."/>
            <person name="Henrissat B."/>
            <person name="Drula E."/>
            <person name="Hughes K.W."/>
            <person name="Mata J.L."/>
            <person name="Ishikawa N.K."/>
            <person name="Vargas-Isla R."/>
            <person name="Ushijima S."/>
            <person name="Smith C.A."/>
            <person name="Ahrendt S."/>
            <person name="Andreopoulos W."/>
            <person name="He G."/>
            <person name="Labutti K."/>
            <person name="Lipzen A."/>
            <person name="Ng V."/>
            <person name="Sandor L."/>
            <person name="Barry K."/>
            <person name="Martinez A.T."/>
            <person name="Xiao Y."/>
            <person name="Gibbons J.G."/>
            <person name="Terashima K."/>
            <person name="Hibbett D.S."/>
            <person name="Grigoriev I.V."/>
        </authorList>
    </citation>
    <scope>NUCLEOTIDE SEQUENCE</scope>
    <source>
        <strain evidence="2">Sp2 HRB7682 ss15</strain>
    </source>
</reference>
<dbReference type="AlphaFoldDB" id="A0A9W9DGY1"/>
<reference evidence="2" key="2">
    <citation type="journal article" date="2023" name="Proc. Natl. Acad. Sci. U.S.A.">
        <title>A global phylogenomic analysis of the shiitake genus Lentinula.</title>
        <authorList>
            <person name="Sierra-Patev S."/>
            <person name="Min B."/>
            <person name="Naranjo-Ortiz M."/>
            <person name="Looney B."/>
            <person name="Konkel Z."/>
            <person name="Slot J.C."/>
            <person name="Sakamoto Y."/>
            <person name="Steenwyk J.L."/>
            <person name="Rokas A."/>
            <person name="Carro J."/>
            <person name="Camarero S."/>
            <person name="Ferreira P."/>
            <person name="Molpeceres G."/>
            <person name="Ruiz-Duenas F.J."/>
            <person name="Serrano A."/>
            <person name="Henrissat B."/>
            <person name="Drula E."/>
            <person name="Hughes K.W."/>
            <person name="Mata J.L."/>
            <person name="Ishikawa N.K."/>
            <person name="Vargas-Isla R."/>
            <person name="Ushijima S."/>
            <person name="Smith C.A."/>
            <person name="Donoghue J."/>
            <person name="Ahrendt S."/>
            <person name="Andreopoulos W."/>
            <person name="He G."/>
            <person name="LaButti K."/>
            <person name="Lipzen A."/>
            <person name="Ng V."/>
            <person name="Riley R."/>
            <person name="Sandor L."/>
            <person name="Barry K."/>
            <person name="Martinez A.T."/>
            <person name="Xiao Y."/>
            <person name="Gibbons J.G."/>
            <person name="Terashima K."/>
            <person name="Grigoriev I.V."/>
            <person name="Hibbett D."/>
        </authorList>
    </citation>
    <scope>NUCLEOTIDE SEQUENCE</scope>
    <source>
        <strain evidence="2">Sp2 HRB7682 ss15</strain>
    </source>
</reference>
<comment type="caution">
    <text evidence="2">The sequence shown here is derived from an EMBL/GenBank/DDBJ whole genome shotgun (WGS) entry which is preliminary data.</text>
</comment>
<name>A0A9W9DGY1_9AGAR</name>
<protein>
    <submittedName>
        <fullName evidence="2">Uncharacterized protein</fullName>
    </submittedName>
</protein>
<dbReference type="Proteomes" id="UP001150238">
    <property type="component" value="Unassembled WGS sequence"/>
</dbReference>
<evidence type="ECO:0000256" key="1">
    <source>
        <dbReference type="SAM" id="Coils"/>
    </source>
</evidence>
<dbReference type="EMBL" id="JANVFS010000033">
    <property type="protein sequence ID" value="KAJ4469999.1"/>
    <property type="molecule type" value="Genomic_DNA"/>
</dbReference>
<organism evidence="2 3">
    <name type="scientific">Lentinula lateritia</name>
    <dbReference type="NCBI Taxonomy" id="40482"/>
    <lineage>
        <taxon>Eukaryota</taxon>
        <taxon>Fungi</taxon>
        <taxon>Dikarya</taxon>
        <taxon>Basidiomycota</taxon>
        <taxon>Agaricomycotina</taxon>
        <taxon>Agaricomycetes</taxon>
        <taxon>Agaricomycetidae</taxon>
        <taxon>Agaricales</taxon>
        <taxon>Marasmiineae</taxon>
        <taxon>Omphalotaceae</taxon>
        <taxon>Lentinula</taxon>
    </lineage>
</organism>